<proteinExistence type="predicted"/>
<sequence>MLLLLMLSFCLISCCLAPHVRSWGSNERKEVSNAWQPRNPRGTWKTWFEGFFLLSGSENSPNTRCANNTRNSLKPSVNYFDEKEEVGREGGREEEAFPFLHTQDALGLHPGPRGLRDSPPGSISPTSGSPPPQPSGRRCCLHMEADPRATHGVFSGYSYPTLRGVREDERKPRKDRTFREQQDPPTSAPRLICGGDRDQGQAIHPWTAARSWEGYFEAPTPLILPYERLPDLANENTGHSVQFEFQINNNFFFLAYVLCNIWNILIPNNYISLI</sequence>
<dbReference type="EMBL" id="JACASE010000011">
    <property type="protein sequence ID" value="KAF6427946.1"/>
    <property type="molecule type" value="Genomic_DNA"/>
</dbReference>
<evidence type="ECO:0000313" key="4">
    <source>
        <dbReference type="Proteomes" id="UP000593571"/>
    </source>
</evidence>
<evidence type="ECO:0000256" key="1">
    <source>
        <dbReference type="SAM" id="MobiDB-lite"/>
    </source>
</evidence>
<feature type="compositionally biased region" description="Basic and acidic residues" evidence="1">
    <location>
        <begin position="164"/>
        <end position="182"/>
    </location>
</feature>
<gene>
    <name evidence="3" type="ORF">HJG63_008409</name>
</gene>
<organism evidence="3 4">
    <name type="scientific">Rousettus aegyptiacus</name>
    <name type="common">Egyptian fruit bat</name>
    <name type="synonym">Pteropus aegyptiacus</name>
    <dbReference type="NCBI Taxonomy" id="9407"/>
    <lineage>
        <taxon>Eukaryota</taxon>
        <taxon>Metazoa</taxon>
        <taxon>Chordata</taxon>
        <taxon>Craniata</taxon>
        <taxon>Vertebrata</taxon>
        <taxon>Euteleostomi</taxon>
        <taxon>Mammalia</taxon>
        <taxon>Eutheria</taxon>
        <taxon>Laurasiatheria</taxon>
        <taxon>Chiroptera</taxon>
        <taxon>Yinpterochiroptera</taxon>
        <taxon>Pteropodoidea</taxon>
        <taxon>Pteropodidae</taxon>
        <taxon>Rousettinae</taxon>
        <taxon>Rousettus</taxon>
    </lineage>
</organism>
<dbReference type="AlphaFoldDB" id="A0A7J8DY23"/>
<feature type="signal peptide" evidence="2">
    <location>
        <begin position="1"/>
        <end position="17"/>
    </location>
</feature>
<protein>
    <submittedName>
        <fullName evidence="3">Uncharacterized protein</fullName>
    </submittedName>
</protein>
<evidence type="ECO:0000313" key="3">
    <source>
        <dbReference type="EMBL" id="KAF6427946.1"/>
    </source>
</evidence>
<feature type="chain" id="PRO_5029577843" evidence="2">
    <location>
        <begin position="18"/>
        <end position="274"/>
    </location>
</feature>
<comment type="caution">
    <text evidence="3">The sequence shown here is derived from an EMBL/GenBank/DDBJ whole genome shotgun (WGS) entry which is preliminary data.</text>
</comment>
<feature type="compositionally biased region" description="Low complexity" evidence="1">
    <location>
        <begin position="118"/>
        <end position="127"/>
    </location>
</feature>
<dbReference type="Proteomes" id="UP000593571">
    <property type="component" value="Unassembled WGS sequence"/>
</dbReference>
<evidence type="ECO:0000256" key="2">
    <source>
        <dbReference type="SAM" id="SignalP"/>
    </source>
</evidence>
<keyword evidence="2" id="KW-0732">Signal</keyword>
<accession>A0A7J8DY23</accession>
<feature type="region of interest" description="Disordered" evidence="1">
    <location>
        <begin position="104"/>
        <end position="195"/>
    </location>
</feature>
<name>A0A7J8DY23_ROUAE</name>
<reference evidence="3 4" key="1">
    <citation type="journal article" date="2020" name="Nature">
        <title>Six reference-quality genomes reveal evolution of bat adaptations.</title>
        <authorList>
            <person name="Jebb D."/>
            <person name="Huang Z."/>
            <person name="Pippel M."/>
            <person name="Hughes G.M."/>
            <person name="Lavrichenko K."/>
            <person name="Devanna P."/>
            <person name="Winkler S."/>
            <person name="Jermiin L.S."/>
            <person name="Skirmuntt E.C."/>
            <person name="Katzourakis A."/>
            <person name="Burkitt-Gray L."/>
            <person name="Ray D.A."/>
            <person name="Sullivan K.A.M."/>
            <person name="Roscito J.G."/>
            <person name="Kirilenko B.M."/>
            <person name="Davalos L.M."/>
            <person name="Corthals A.P."/>
            <person name="Power M.L."/>
            <person name="Jones G."/>
            <person name="Ransome R.D."/>
            <person name="Dechmann D.K.N."/>
            <person name="Locatelli A.G."/>
            <person name="Puechmaille S.J."/>
            <person name="Fedrigo O."/>
            <person name="Jarvis E.D."/>
            <person name="Hiller M."/>
            <person name="Vernes S.C."/>
            <person name="Myers E.W."/>
            <person name="Teeling E.C."/>
        </authorList>
    </citation>
    <scope>NUCLEOTIDE SEQUENCE [LARGE SCALE GENOMIC DNA]</scope>
    <source>
        <strain evidence="3">MRouAeg1</strain>
        <tissue evidence="3">Muscle</tissue>
    </source>
</reference>
<keyword evidence="4" id="KW-1185">Reference proteome</keyword>